<accession>A0A0P9FF57</accession>
<organism evidence="3 4">
    <name type="scientific">Kouleothrix aurantiaca</name>
    <dbReference type="NCBI Taxonomy" id="186479"/>
    <lineage>
        <taxon>Bacteria</taxon>
        <taxon>Bacillati</taxon>
        <taxon>Chloroflexota</taxon>
        <taxon>Chloroflexia</taxon>
        <taxon>Chloroflexales</taxon>
        <taxon>Roseiflexineae</taxon>
        <taxon>Roseiflexaceae</taxon>
        <taxon>Kouleothrix</taxon>
    </lineage>
</organism>
<keyword evidence="2" id="KW-0812">Transmembrane</keyword>
<feature type="transmembrane region" description="Helical" evidence="2">
    <location>
        <begin position="321"/>
        <end position="347"/>
    </location>
</feature>
<evidence type="ECO:0000313" key="3">
    <source>
        <dbReference type="EMBL" id="KPV51674.1"/>
    </source>
</evidence>
<evidence type="ECO:0000256" key="1">
    <source>
        <dbReference type="SAM" id="MobiDB-lite"/>
    </source>
</evidence>
<feature type="transmembrane region" description="Helical" evidence="2">
    <location>
        <begin position="187"/>
        <end position="218"/>
    </location>
</feature>
<evidence type="ECO:0000313" key="4">
    <source>
        <dbReference type="Proteomes" id="UP000050509"/>
    </source>
</evidence>
<feature type="transmembrane region" description="Helical" evidence="2">
    <location>
        <begin position="230"/>
        <end position="250"/>
    </location>
</feature>
<evidence type="ECO:0000256" key="2">
    <source>
        <dbReference type="SAM" id="Phobius"/>
    </source>
</evidence>
<dbReference type="EMBL" id="LJCR01000821">
    <property type="protein sequence ID" value="KPV51674.1"/>
    <property type="molecule type" value="Genomic_DNA"/>
</dbReference>
<dbReference type="AlphaFoldDB" id="A0A0P9FF57"/>
<sequence length="411" mass="44250">MVAQNAAGTAATPPKDAGDATAASLAAGPIAPPDTPELLYRSSNAGRAVWSTLYDGVEKPSIRFAVITCTPQPNGKMRMALHDAPPPSAPIGRYAELTKNDLVYEHVMLPLFRRVWDRYGDDKETAVIIDRRGNIWGASRSGAITQYISRRPPADPGDERFVLPPWIVQLRRLTSVFNDGDPFLNNIGAFLCIICAVCTVGSAITWVLLAVLTLAAALAAYPVTGGFPMAIYYVLSVCISCAELVAFMVWESDLANKYLKPLMAVDVGYHFVRGLVLSAAGLSAIAATPIGAVSGAHAEATTTGTLPALTTLVFPKTADGWAYGIFSGGLSGLFAIVPQILMVAFGYMAYQLWPLLRVELPAAWKVRRAEMQHLKKMASMRVSSVACATATSQRIQWVIDQHTNEIHEVQS</sequence>
<name>A0A0P9FF57_9CHLR</name>
<reference evidence="3 4" key="1">
    <citation type="submission" date="2015-09" db="EMBL/GenBank/DDBJ databases">
        <title>Draft genome sequence of Kouleothrix aurantiaca JCM 19913.</title>
        <authorList>
            <person name="Hemp J."/>
        </authorList>
    </citation>
    <scope>NUCLEOTIDE SEQUENCE [LARGE SCALE GENOMIC DNA]</scope>
    <source>
        <strain evidence="3 4">COM-B</strain>
    </source>
</reference>
<keyword evidence="2" id="KW-1133">Transmembrane helix</keyword>
<feature type="transmembrane region" description="Helical" evidence="2">
    <location>
        <begin position="271"/>
        <end position="292"/>
    </location>
</feature>
<dbReference type="Proteomes" id="UP000050509">
    <property type="component" value="Unassembled WGS sequence"/>
</dbReference>
<feature type="compositionally biased region" description="Low complexity" evidence="1">
    <location>
        <begin position="19"/>
        <end position="28"/>
    </location>
</feature>
<keyword evidence="4" id="KW-1185">Reference proteome</keyword>
<keyword evidence="2" id="KW-0472">Membrane</keyword>
<proteinExistence type="predicted"/>
<protein>
    <submittedName>
        <fullName evidence="3">Uncharacterized protein</fullName>
    </submittedName>
</protein>
<feature type="region of interest" description="Disordered" evidence="1">
    <location>
        <begin position="1"/>
        <end position="28"/>
    </location>
</feature>
<gene>
    <name evidence="3" type="ORF">SE17_19870</name>
</gene>
<comment type="caution">
    <text evidence="3">The sequence shown here is derived from an EMBL/GenBank/DDBJ whole genome shotgun (WGS) entry which is preliminary data.</text>
</comment>